<dbReference type="InterPro" id="IPR008640">
    <property type="entry name" value="Adhesin_Head_dom"/>
</dbReference>
<dbReference type="Gene3D" id="3.90.1780.10">
    <property type="entry name" value="Trimeric adhesin"/>
    <property type="match status" value="3"/>
</dbReference>
<evidence type="ECO:0000256" key="8">
    <source>
        <dbReference type="ARBA" id="ARBA00022927"/>
    </source>
</evidence>
<dbReference type="GO" id="GO:0009279">
    <property type="term" value="C:cell outer membrane"/>
    <property type="evidence" value="ECO:0007669"/>
    <property type="project" value="UniProtKB-SubCell"/>
</dbReference>
<keyword evidence="16" id="KW-1185">Reference proteome</keyword>
<keyword evidence="9" id="KW-0472">Membrane</keyword>
<dbReference type="Gene3D" id="3.30.1300.30">
    <property type="entry name" value="GSPII I/J protein-like"/>
    <property type="match status" value="1"/>
</dbReference>
<feature type="domain" description="Trimeric autotransporter adhesin YadA-like head" evidence="12">
    <location>
        <begin position="672"/>
        <end position="692"/>
    </location>
</feature>
<evidence type="ECO:0000259" key="12">
    <source>
        <dbReference type="Pfam" id="PF05658"/>
    </source>
</evidence>
<evidence type="ECO:0000259" key="14">
    <source>
        <dbReference type="Pfam" id="PF13018"/>
    </source>
</evidence>
<feature type="domain" description="Trimeric autotransporter adhesin YadA-like head" evidence="12">
    <location>
        <begin position="231"/>
        <end position="253"/>
    </location>
</feature>
<feature type="domain" description="Trimeric autotransporter adhesin YadA-like head" evidence="12">
    <location>
        <begin position="352"/>
        <end position="377"/>
    </location>
</feature>
<evidence type="ECO:0000259" key="13">
    <source>
        <dbReference type="Pfam" id="PF05662"/>
    </source>
</evidence>
<evidence type="ECO:0000256" key="5">
    <source>
        <dbReference type="ARBA" id="ARBA00022452"/>
    </source>
</evidence>
<feature type="domain" description="Trimeric autotransporter adhesin YadA-like stalk" evidence="13">
    <location>
        <begin position="1132"/>
        <end position="1171"/>
    </location>
</feature>
<dbReference type="InterPro" id="IPR045584">
    <property type="entry name" value="Pilin-like"/>
</dbReference>
<feature type="domain" description="ESPR" evidence="14">
    <location>
        <begin position="1"/>
        <end position="42"/>
    </location>
</feature>
<feature type="domain" description="Trimeric autotransporter adhesin YadA-like stalk" evidence="13">
    <location>
        <begin position="847"/>
        <end position="881"/>
    </location>
</feature>
<dbReference type="Pfam" id="PF03895">
    <property type="entry name" value="YadA_anchor"/>
    <property type="match status" value="1"/>
</dbReference>
<keyword evidence="8" id="KW-0653">Protein transport</keyword>
<evidence type="ECO:0000256" key="9">
    <source>
        <dbReference type="ARBA" id="ARBA00023136"/>
    </source>
</evidence>
<evidence type="ECO:0000256" key="6">
    <source>
        <dbReference type="ARBA" id="ARBA00022692"/>
    </source>
</evidence>
<keyword evidence="7" id="KW-0732">Signal</keyword>
<organism evidence="15 16">
    <name type="scientific">Eikenella exigua</name>
    <dbReference type="NCBI Taxonomy" id="2528037"/>
    <lineage>
        <taxon>Bacteria</taxon>
        <taxon>Pseudomonadati</taxon>
        <taxon>Pseudomonadota</taxon>
        <taxon>Betaproteobacteria</taxon>
        <taxon>Neisseriales</taxon>
        <taxon>Neisseriaceae</taxon>
        <taxon>Eikenella</taxon>
    </lineage>
</organism>
<gene>
    <name evidence="15" type="ORF">EZJ17_06205</name>
</gene>
<dbReference type="EMBL" id="CP038018">
    <property type="protein sequence ID" value="QED92244.1"/>
    <property type="molecule type" value="Genomic_DNA"/>
</dbReference>
<evidence type="ECO:0000256" key="10">
    <source>
        <dbReference type="ARBA" id="ARBA00023237"/>
    </source>
</evidence>
<reference evidence="16" key="1">
    <citation type="journal article" date="2019" name="J. Anim. Genet.">
        <title>Description and whole genome sequencing of Eikenella exigua sp. nov., isolated from brain abscess and blood.</title>
        <authorList>
            <person name="Stormo K.A."/>
            <person name="Nygaard R.M."/>
            <person name="Bruvold T.S."/>
            <person name="Dimmen G."/>
            <person name="Lindemann P.C."/>
            <person name="Jordal S."/>
            <person name="Kommedal O."/>
        </authorList>
    </citation>
    <scope>NUCLEOTIDE SEQUENCE [LARGE SCALE GENOMIC DNA]</scope>
    <source>
        <strain evidence="16">PXX</strain>
    </source>
</reference>
<name>A0AAX1F844_9NEIS</name>
<feature type="domain" description="Trimeric autotransporter adhesin YadA-like head" evidence="12">
    <location>
        <begin position="553"/>
        <end position="577"/>
    </location>
</feature>
<feature type="domain" description="Trimeric autotransporter adhesin YadA-like stalk" evidence="13">
    <location>
        <begin position="1583"/>
        <end position="1622"/>
    </location>
</feature>
<feature type="domain" description="Trimeric autotransporter adhesin YadA-like head" evidence="12">
    <location>
        <begin position="379"/>
        <end position="405"/>
    </location>
</feature>
<dbReference type="Pfam" id="PF05662">
    <property type="entry name" value="YadA_stalk"/>
    <property type="match status" value="6"/>
</dbReference>
<dbReference type="InterPro" id="IPR008635">
    <property type="entry name" value="Coiled_stalk_dom"/>
</dbReference>
<feature type="domain" description="Trimeric autotransporter adhesin YadA-like stalk" evidence="13">
    <location>
        <begin position="1251"/>
        <end position="1290"/>
    </location>
</feature>
<evidence type="ECO:0000313" key="15">
    <source>
        <dbReference type="EMBL" id="QED92244.1"/>
    </source>
</evidence>
<feature type="domain" description="Trimeric autotransporter adhesin YadA-like head" evidence="12">
    <location>
        <begin position="782"/>
        <end position="806"/>
    </location>
</feature>
<dbReference type="GO" id="GO:0009986">
    <property type="term" value="C:cell surface"/>
    <property type="evidence" value="ECO:0007669"/>
    <property type="project" value="UniProtKB-SubCell"/>
</dbReference>
<dbReference type="SUPFAM" id="SSF54523">
    <property type="entry name" value="Pili subunits"/>
    <property type="match status" value="1"/>
</dbReference>
<feature type="domain" description="Trimeric autotransporter adhesin YadA-like head" evidence="12">
    <location>
        <begin position="284"/>
        <end position="308"/>
    </location>
</feature>
<keyword evidence="10" id="KW-0998">Cell outer membrane</keyword>
<feature type="domain" description="Trimeric autotransporter adhesin YadA-like head" evidence="12">
    <location>
        <begin position="624"/>
        <end position="647"/>
    </location>
</feature>
<evidence type="ECO:0000259" key="11">
    <source>
        <dbReference type="Pfam" id="PF03895"/>
    </source>
</evidence>
<feature type="domain" description="Trimeric autotransporter adhesin YadA-like stalk" evidence="13">
    <location>
        <begin position="453"/>
        <end position="489"/>
    </location>
</feature>
<dbReference type="SUPFAM" id="SSF101967">
    <property type="entry name" value="Adhesin YadA, collagen-binding domain"/>
    <property type="match status" value="7"/>
</dbReference>
<feature type="domain" description="Trimeric autotransporter adhesin YadA-like C-terminal membrane anchor" evidence="11">
    <location>
        <begin position="1764"/>
        <end position="1824"/>
    </location>
</feature>
<dbReference type="Pfam" id="PF13018">
    <property type="entry name" value="ESPR"/>
    <property type="match status" value="1"/>
</dbReference>
<comment type="similarity">
    <text evidence="3">Belongs to the autotransporter-2 (AT-2) (TC 1.B.40) family.</text>
</comment>
<evidence type="ECO:0000313" key="16">
    <source>
        <dbReference type="Proteomes" id="UP000326695"/>
    </source>
</evidence>
<evidence type="ECO:0008006" key="17">
    <source>
        <dbReference type="Google" id="ProtNLM"/>
    </source>
</evidence>
<protein>
    <recommendedName>
        <fullName evidence="17">Adhesin</fullName>
    </recommendedName>
</protein>
<dbReference type="Pfam" id="PF05658">
    <property type="entry name" value="YadA_head"/>
    <property type="match status" value="12"/>
</dbReference>
<feature type="domain" description="Trimeric autotransporter adhesin YadA-like head" evidence="12">
    <location>
        <begin position="596"/>
        <end position="618"/>
    </location>
</feature>
<dbReference type="Proteomes" id="UP000326695">
    <property type="component" value="Chromosome"/>
</dbReference>
<dbReference type="InterPro" id="IPR005594">
    <property type="entry name" value="YadA_C"/>
</dbReference>
<feature type="domain" description="Trimeric autotransporter adhesin YadA-like head" evidence="12">
    <location>
        <begin position="511"/>
        <end position="536"/>
    </location>
</feature>
<dbReference type="GO" id="GO:0015031">
    <property type="term" value="P:protein transport"/>
    <property type="evidence" value="ECO:0007669"/>
    <property type="project" value="UniProtKB-KW"/>
</dbReference>
<dbReference type="Gene3D" id="2.150.10.10">
    <property type="entry name" value="Serralysin-like metalloprotease, C-terminal"/>
    <property type="match status" value="7"/>
</dbReference>
<dbReference type="CDD" id="cd12820">
    <property type="entry name" value="LbR_YadA-like"/>
    <property type="match status" value="3"/>
</dbReference>
<evidence type="ECO:0000256" key="1">
    <source>
        <dbReference type="ARBA" id="ARBA00004241"/>
    </source>
</evidence>
<feature type="domain" description="Trimeric autotransporter adhesin YadA-like head" evidence="12">
    <location>
        <begin position="722"/>
        <end position="748"/>
    </location>
</feature>
<dbReference type="InterPro" id="IPR024973">
    <property type="entry name" value="ESPR"/>
</dbReference>
<dbReference type="Gene3D" id="1.20.5.170">
    <property type="match status" value="4"/>
</dbReference>
<sequence>MNKVYRTVWNECTNTWVAVQETAKAHGKSASIISANGISGAILSRVGIRMSRFVSSAVVLAVAAAAGQANAEAGFYFNDGRDVNCTGLADSTNAVQYAIMGTNIHTPLQGIGTVQVPNPAFFGITPTYNPCKPINGTGAENRDTQTNRTLFYGTVNAPANTTDNGAKNLTLGGRLDVNSGIIGIGHRGTNGVDPNFSQNGEYKDTNGNLYRSSNSIRMGTGITLNEANNKEASIAIGVDTKSTGLRTVAIGWAAEATGNEDVAYGVRAKASGGQAVALGPSTQAIGAQSTAIGNNSISRGDSSVAIGGDDLNAVSKDAGGNFNQSDVAKKYKALTGDELVQNTAAPFIPTESGTAAVAVGVQAKASGSLSTAFGTRSAASGVASLALGVGSNASKENAVALGAGSTTAAAATSEKMATVGSITYGSAANPFAGSGSVTAGDQVSIGTAGFERQIKHVAPGAINAASTDAINGSQLFYVTQGLQNQIGAAKTHYYSVKGSGATDGNYNNDGATGTHALAAGVNASASAEHSVAVGSAAKAMDKGTVAFGNDAQATGRDALGIGTTTRANGMGATAIGNTAESTKHGVAIGNGAHAKATGGYSTAVGTGSKAMGDAAVALANDAKAGGRSSVAVGREANAGGDAAISIGESAAANAAQAIAMGREAKVTKNNNIAIGYKSSATGERTVVVGPNAIATADDATTIGSAATATKLRSSAFGSNAKADGIDSSALGQGAEAKADSATAIGSKAIASQGSSTSIGTEAKVAAASGVAIGAGAKVEGAGQYGTAIGSGASATHSKSVALGSSSTTENAVGTNTATVGNITYGGFAGTNPVATVSVGNGSEKRTITNVAAGRISATSTDAINGSQLYATQTVIGNVAGSMKNILGGNAAVGADGKLSMNNIGGTGKGNIHEAIQASRTTVSSNNGSLTVTKTTNGTTGADNYDLSVNAQGLAESAQLPVVYTKADGSKVYKHTDGKFYTQPNGAGTQVAAGDVIASMQNAAGSTTEPTTLANVKSNLADTTNAVNNPANNSRADFAGKGNNAATVNDVLNAGFTVQGNGVNKDFVTHGDTVNFANGQGTVAKVTSTNGVTTVKVDTPMTYADASGNPTNTPTNRVNLVGGTAGNPVTLGNVADGTVAAGSKEAVNGGQLYATNQNVAKGINFGGTTGSNNYKLGDTINVKGDSNITSTTIAGGTQLALNPNLNVTSVTTTDAAGNKTVTNGSGVTITPAAGGGNPVSLTTGGLNNGGNKITNVARGTDGTDAVNVNQLNAAKAAATSKIEAGNGISVSSTPNADGSTTYKVAADTTALNVGDGTGGNPAGKVIAPAPADANKLATAGDIAKAINNSGFNIDAGGNVAGNHSATLAKPGSTLTLKAGNGLTVKQEVDGNGNQSYTYALNAQSVVQSAQTPVAYTKADGSKVYKHTDGKFYTQPNGAGTQVAAGDVIASMQNAAGSTTEPTTLANVKSNLADTTNAVNNPANNSRADFAGKGNNAATVNDVLNAGFTVQGNGVNKDFVTHGDTVNFANGQGTVAKVTSTNGVTTVKVDTPMTYADASGNPTNTPTNRVNLVGGTAGNPVTLGNVADGTVAAGSKEAVNGGQLYATNQNVAKGINFGGTTGSNNYKLGDTINVKGDSNITSTTIAGGTQLALNPNLNVTSVTTTDAAGNKTVTNGSGVTITPAAGGGNPVSLTTGGLNNGGNKITNVARGTDGTDAVNVNQLNAALGALSGTNNANIIALDAKVNDVANTANAGVAQAIATAGLPQAYLPGKNMVAVGGGYYKGETGYAVGFSTISDSGNWIIKATGSGNSRGNFGASIGAGYQW</sequence>
<dbReference type="KEGG" id="eex:EZJ17_06205"/>
<feature type="domain" description="Trimeric autotransporter adhesin YadA-like stalk" evidence="13">
    <location>
        <begin position="1702"/>
        <end position="1736"/>
    </location>
</feature>
<proteinExistence type="inferred from homology"/>
<accession>A0AAX1F844</accession>
<feature type="domain" description="Trimeric autotransporter adhesin YadA-like head" evidence="12">
    <location>
        <begin position="256"/>
        <end position="280"/>
    </location>
</feature>
<comment type="subcellular location">
    <subcellularLocation>
        <location evidence="2">Cell outer membrane</location>
    </subcellularLocation>
    <subcellularLocation>
        <location evidence="1">Cell surface</location>
    </subcellularLocation>
</comment>
<keyword evidence="4" id="KW-0813">Transport</keyword>
<dbReference type="InterPro" id="IPR011049">
    <property type="entry name" value="Serralysin-like_metalloprot_C"/>
</dbReference>
<dbReference type="InterPro" id="IPR037174">
    <property type="entry name" value="Trimeric_adhesin"/>
</dbReference>
<evidence type="ECO:0000256" key="3">
    <source>
        <dbReference type="ARBA" id="ARBA00005848"/>
    </source>
</evidence>
<evidence type="ECO:0000256" key="4">
    <source>
        <dbReference type="ARBA" id="ARBA00022448"/>
    </source>
</evidence>
<keyword evidence="5" id="KW-1134">Transmembrane beta strand</keyword>
<keyword evidence="6" id="KW-0812">Transmembrane</keyword>
<evidence type="ECO:0000256" key="2">
    <source>
        <dbReference type="ARBA" id="ARBA00004442"/>
    </source>
</evidence>
<evidence type="ECO:0000256" key="7">
    <source>
        <dbReference type="ARBA" id="ARBA00022729"/>
    </source>
</evidence>